<organism evidence="1 2">
    <name type="scientific">Artemisia annua</name>
    <name type="common">Sweet wormwood</name>
    <dbReference type="NCBI Taxonomy" id="35608"/>
    <lineage>
        <taxon>Eukaryota</taxon>
        <taxon>Viridiplantae</taxon>
        <taxon>Streptophyta</taxon>
        <taxon>Embryophyta</taxon>
        <taxon>Tracheophyta</taxon>
        <taxon>Spermatophyta</taxon>
        <taxon>Magnoliopsida</taxon>
        <taxon>eudicotyledons</taxon>
        <taxon>Gunneridae</taxon>
        <taxon>Pentapetalae</taxon>
        <taxon>asterids</taxon>
        <taxon>campanulids</taxon>
        <taxon>Asterales</taxon>
        <taxon>Asteraceae</taxon>
        <taxon>Asteroideae</taxon>
        <taxon>Anthemideae</taxon>
        <taxon>Artemisiinae</taxon>
        <taxon>Artemisia</taxon>
    </lineage>
</organism>
<sequence>MEYNINDLRIRRIGRPPSKNNGTHYNGTTNANNTIDLSIRRTGRPPNKIKDSKSVEQLQKCKSSQPKMTNTINTPAEQRVLPLIQDPSIARRPRGRPIKDLNEPRKQLIYAGDIQSDIHSSKRKSDRLKEKIRMKRQKVFDQGFLDHNGATNGNDTRTRSFFGISKDYKDHGDPIYKCQDCNALLWNAESVVGSTHSDSGSFSLCCSRGKVMLTNEVQNPPQFLLDLITGMNPKGDGDPTTTSGTSALDHQLTVDLRDMLDSINPLVAQFGR</sequence>
<dbReference type="AlphaFoldDB" id="A0A2U1KGA0"/>
<comment type="caution">
    <text evidence="1">The sequence shown here is derived from an EMBL/GenBank/DDBJ whole genome shotgun (WGS) entry which is preliminary data.</text>
</comment>
<protein>
    <recommendedName>
        <fullName evidence="3">Helitron helicase-like domain-containing protein</fullName>
    </recommendedName>
</protein>
<accession>A0A2U1KGA0</accession>
<name>A0A2U1KGA0_ARTAN</name>
<dbReference type="OrthoDB" id="1937254at2759"/>
<evidence type="ECO:0000313" key="2">
    <source>
        <dbReference type="Proteomes" id="UP000245207"/>
    </source>
</evidence>
<dbReference type="EMBL" id="PKPP01019385">
    <property type="protein sequence ID" value="PWA35779.1"/>
    <property type="molecule type" value="Genomic_DNA"/>
</dbReference>
<proteinExistence type="predicted"/>
<dbReference type="Proteomes" id="UP000245207">
    <property type="component" value="Unassembled WGS sequence"/>
</dbReference>
<keyword evidence="2" id="KW-1185">Reference proteome</keyword>
<evidence type="ECO:0000313" key="1">
    <source>
        <dbReference type="EMBL" id="PWA35779.1"/>
    </source>
</evidence>
<evidence type="ECO:0008006" key="3">
    <source>
        <dbReference type="Google" id="ProtNLM"/>
    </source>
</evidence>
<gene>
    <name evidence="1" type="ORF">CTI12_AA606260</name>
</gene>
<reference evidence="1 2" key="1">
    <citation type="journal article" date="2018" name="Mol. Plant">
        <title>The genome of Artemisia annua provides insight into the evolution of Asteraceae family and artemisinin biosynthesis.</title>
        <authorList>
            <person name="Shen Q."/>
            <person name="Zhang L."/>
            <person name="Liao Z."/>
            <person name="Wang S."/>
            <person name="Yan T."/>
            <person name="Shi P."/>
            <person name="Liu M."/>
            <person name="Fu X."/>
            <person name="Pan Q."/>
            <person name="Wang Y."/>
            <person name="Lv Z."/>
            <person name="Lu X."/>
            <person name="Zhang F."/>
            <person name="Jiang W."/>
            <person name="Ma Y."/>
            <person name="Chen M."/>
            <person name="Hao X."/>
            <person name="Li L."/>
            <person name="Tang Y."/>
            <person name="Lv G."/>
            <person name="Zhou Y."/>
            <person name="Sun X."/>
            <person name="Brodelius P.E."/>
            <person name="Rose J.K.C."/>
            <person name="Tang K."/>
        </authorList>
    </citation>
    <scope>NUCLEOTIDE SEQUENCE [LARGE SCALE GENOMIC DNA]</scope>
    <source>
        <strain evidence="2">cv. Huhao1</strain>
        <tissue evidence="1">Leaf</tissue>
    </source>
</reference>